<organism evidence="1 2">
    <name type="scientific">Rhabditophanes sp. KR3021</name>
    <dbReference type="NCBI Taxonomy" id="114890"/>
    <lineage>
        <taxon>Eukaryota</taxon>
        <taxon>Metazoa</taxon>
        <taxon>Ecdysozoa</taxon>
        <taxon>Nematoda</taxon>
        <taxon>Chromadorea</taxon>
        <taxon>Rhabditida</taxon>
        <taxon>Tylenchina</taxon>
        <taxon>Panagrolaimomorpha</taxon>
        <taxon>Strongyloidoidea</taxon>
        <taxon>Alloionematidae</taxon>
        <taxon>Rhabditophanes</taxon>
    </lineage>
</organism>
<dbReference type="Proteomes" id="UP000095286">
    <property type="component" value="Unplaced"/>
</dbReference>
<sequence length="160" mass="18393">MRDRSWNTWLFQRVSAKSLLKHYLPISGVASHGLFTVHLFSPAILNSMCKEWSNVAQKSLLASSLIGSGIYIFFRPHLHRVSNWQRVEYSVFAASMHNFGSLLFSIFIKRFIPSSLPTAIKTVLALSVSAFLTSRSLKYLHHIDDRSLFVKDFNFEHMDE</sequence>
<protein>
    <submittedName>
        <fullName evidence="2">Uncharacterized protein</fullName>
    </submittedName>
</protein>
<proteinExistence type="predicted"/>
<accession>A0AC35U7B3</accession>
<name>A0AC35U7B3_9BILA</name>
<evidence type="ECO:0000313" key="1">
    <source>
        <dbReference type="Proteomes" id="UP000095286"/>
    </source>
</evidence>
<evidence type="ECO:0000313" key="2">
    <source>
        <dbReference type="WBParaSite" id="RSKR_0000848300.1"/>
    </source>
</evidence>
<dbReference type="WBParaSite" id="RSKR_0000848300.1">
    <property type="protein sequence ID" value="RSKR_0000848300.1"/>
    <property type="gene ID" value="RSKR_0000848300"/>
</dbReference>
<reference evidence="2" key="1">
    <citation type="submission" date="2016-11" db="UniProtKB">
        <authorList>
            <consortium name="WormBaseParasite"/>
        </authorList>
    </citation>
    <scope>IDENTIFICATION</scope>
    <source>
        <strain evidence="2">KR3021</strain>
    </source>
</reference>